<feature type="compositionally biased region" description="Basic and acidic residues" evidence="3">
    <location>
        <begin position="300"/>
        <end position="313"/>
    </location>
</feature>
<organism evidence="5 6">
    <name type="scientific">Brucella lupini</name>
    <dbReference type="NCBI Taxonomy" id="255457"/>
    <lineage>
        <taxon>Bacteria</taxon>
        <taxon>Pseudomonadati</taxon>
        <taxon>Pseudomonadota</taxon>
        <taxon>Alphaproteobacteria</taxon>
        <taxon>Hyphomicrobiales</taxon>
        <taxon>Brucellaceae</taxon>
        <taxon>Brucella/Ochrobactrum group</taxon>
        <taxon>Brucella</taxon>
    </lineage>
</organism>
<evidence type="ECO:0000313" key="7">
    <source>
        <dbReference type="Proteomes" id="UP000435957"/>
    </source>
</evidence>
<evidence type="ECO:0000256" key="3">
    <source>
        <dbReference type="SAM" id="MobiDB-lite"/>
    </source>
</evidence>
<dbReference type="InterPro" id="IPR050557">
    <property type="entry name" value="RTX_toxin/Mannuronan_C5-epim"/>
</dbReference>
<reference evidence="5 6" key="1">
    <citation type="submission" date="2017-07" db="EMBL/GenBank/DDBJ databases">
        <title>Draft genome of Ochrobactrum lupini type strain LUP21.</title>
        <authorList>
            <person name="Krzyzanowska D.M."/>
            <person name="Jafra S."/>
        </authorList>
    </citation>
    <scope>NUCLEOTIDE SEQUENCE [LARGE SCALE GENOMIC DNA]</scope>
    <source>
        <strain evidence="5 6">LUP21</strain>
    </source>
</reference>
<dbReference type="AlphaFoldDB" id="A0A256GZ92"/>
<dbReference type="PRINTS" id="PR00313">
    <property type="entry name" value="CABNDNGRPT"/>
</dbReference>
<keyword evidence="2" id="KW-0964">Secreted</keyword>
<comment type="subcellular location">
    <subcellularLocation>
        <location evidence="1">Secreted</location>
    </subcellularLocation>
</comment>
<accession>A0A256GZ92</accession>
<gene>
    <name evidence="5" type="ORF">CES86_0105</name>
    <name evidence="4" type="ORF">F9L03_13935</name>
</gene>
<dbReference type="PANTHER" id="PTHR38340:SF1">
    <property type="entry name" value="S-LAYER PROTEIN"/>
    <property type="match status" value="1"/>
</dbReference>
<dbReference type="PROSITE" id="PS00330">
    <property type="entry name" value="HEMOLYSIN_CALCIUM"/>
    <property type="match status" value="4"/>
</dbReference>
<evidence type="ECO:0000313" key="4">
    <source>
        <dbReference type="EMBL" id="KAB2703171.1"/>
    </source>
</evidence>
<feature type="region of interest" description="Disordered" evidence="3">
    <location>
        <begin position="300"/>
        <end position="324"/>
    </location>
</feature>
<evidence type="ECO:0000313" key="6">
    <source>
        <dbReference type="Proteomes" id="UP000216363"/>
    </source>
</evidence>
<dbReference type="Pfam" id="PF00353">
    <property type="entry name" value="HemolysinCabind"/>
    <property type="match status" value="5"/>
</dbReference>
<dbReference type="PANTHER" id="PTHR38340">
    <property type="entry name" value="S-LAYER PROTEIN"/>
    <property type="match status" value="1"/>
</dbReference>
<protein>
    <submittedName>
        <fullName evidence="4">Calcium-binding protein</fullName>
    </submittedName>
    <submittedName>
        <fullName evidence="5">Hemolysin-type calcium-binding repeat family protein</fullName>
    </submittedName>
</protein>
<dbReference type="InterPro" id="IPR018511">
    <property type="entry name" value="Hemolysin-typ_Ca-bd_CS"/>
</dbReference>
<dbReference type="InterPro" id="IPR001343">
    <property type="entry name" value="Hemolysn_Ca-bd"/>
</dbReference>
<dbReference type="Proteomes" id="UP000435957">
    <property type="component" value="Unassembled WGS sequence"/>
</dbReference>
<dbReference type="SUPFAM" id="SSF51120">
    <property type="entry name" value="beta-Roll"/>
    <property type="match status" value="2"/>
</dbReference>
<dbReference type="RefSeq" id="WP_094513588.1">
    <property type="nucleotide sequence ID" value="NZ_JBHEEP010000007.1"/>
</dbReference>
<name>A0A256GZ92_9HYPH</name>
<evidence type="ECO:0000313" key="5">
    <source>
        <dbReference type="EMBL" id="OYR32449.1"/>
    </source>
</evidence>
<dbReference type="EMBL" id="WBWF01000009">
    <property type="protein sequence ID" value="KAB2703171.1"/>
    <property type="molecule type" value="Genomic_DNA"/>
</dbReference>
<dbReference type="GO" id="GO:0005576">
    <property type="term" value="C:extracellular region"/>
    <property type="evidence" value="ECO:0007669"/>
    <property type="project" value="UniProtKB-SubCell"/>
</dbReference>
<evidence type="ECO:0000256" key="2">
    <source>
        <dbReference type="ARBA" id="ARBA00022525"/>
    </source>
</evidence>
<dbReference type="InterPro" id="IPR011049">
    <property type="entry name" value="Serralysin-like_metalloprot_C"/>
</dbReference>
<dbReference type="EMBL" id="NNRN01000029">
    <property type="protein sequence ID" value="OYR32449.1"/>
    <property type="molecule type" value="Genomic_DNA"/>
</dbReference>
<feature type="compositionally biased region" description="Gly residues" evidence="3">
    <location>
        <begin position="315"/>
        <end position="324"/>
    </location>
</feature>
<sequence length="421" mass="43109">MIELPEEERAAALRSSQVVDRIWDRPQAEEFSQPGSTDVLQAGFGVPVETARIFETLAPVNVGDYPSTFEDTSAGKVGTSNPFNASMVSFDVTATEGDDLVQGGPGADWLMGGGGDDMLVGGDGDDYLEGGTGNDFLDGGAGRDSLNDGAGDDILLGGDGADVLYSYDGDDYLDGGNGNDRLASFGGSDVIRGGGGDDWIDASRDCFVDGGAGYDVLAIEFGKSETPIVFDAASGTTPTGVTFLNIEGISAHVAGDQDSQLLGSDANEAFFSSSSGNDVLVGGSGNDTLVDEGMLAGSGDDRLFGGEGNDRLQNDGGGGSDELTGGPGADTFSWFLIPPSGEGVDRILDFDAASGDRIEFSETAQGVTGIDDFDAFLAASRDVEDGVYISFNGTDDFGILIENVSLADLSSSDIVFDVGGA</sequence>
<proteinExistence type="predicted"/>
<keyword evidence="7" id="KW-1185">Reference proteome</keyword>
<reference evidence="4 7" key="2">
    <citation type="submission" date="2019-09" db="EMBL/GenBank/DDBJ databases">
        <title>Taxonomic organization of the family Brucellaceae based on a phylogenomic approach.</title>
        <authorList>
            <person name="Leclercq S."/>
            <person name="Cloeckaert A."/>
            <person name="Zygmunt M.S."/>
        </authorList>
    </citation>
    <scope>NUCLEOTIDE SEQUENCE [LARGE SCALE GENOMIC DNA]</scope>
    <source>
        <strain evidence="4 7">LUP23</strain>
    </source>
</reference>
<evidence type="ECO:0000256" key="1">
    <source>
        <dbReference type="ARBA" id="ARBA00004613"/>
    </source>
</evidence>
<dbReference type="Gene3D" id="2.150.10.10">
    <property type="entry name" value="Serralysin-like metalloprotease, C-terminal"/>
    <property type="match status" value="3"/>
</dbReference>
<dbReference type="Proteomes" id="UP000216363">
    <property type="component" value="Unassembled WGS sequence"/>
</dbReference>
<dbReference type="GO" id="GO:0005509">
    <property type="term" value="F:calcium ion binding"/>
    <property type="evidence" value="ECO:0007669"/>
    <property type="project" value="InterPro"/>
</dbReference>
<comment type="caution">
    <text evidence="5">The sequence shown here is derived from an EMBL/GenBank/DDBJ whole genome shotgun (WGS) entry which is preliminary data.</text>
</comment>